<feature type="transmembrane region" description="Helical" evidence="7">
    <location>
        <begin position="196"/>
        <end position="218"/>
    </location>
</feature>
<evidence type="ECO:0000256" key="1">
    <source>
        <dbReference type="ARBA" id="ARBA00004141"/>
    </source>
</evidence>
<evidence type="ECO:0000256" key="2">
    <source>
        <dbReference type="ARBA" id="ARBA00022692"/>
    </source>
</evidence>
<evidence type="ECO:0000256" key="5">
    <source>
        <dbReference type="ARBA" id="ARBA00038359"/>
    </source>
</evidence>
<dbReference type="GO" id="GO:0016020">
    <property type="term" value="C:membrane"/>
    <property type="evidence" value="ECO:0007669"/>
    <property type="project" value="UniProtKB-SubCell"/>
</dbReference>
<evidence type="ECO:0000313" key="10">
    <source>
        <dbReference type="Proteomes" id="UP001240678"/>
    </source>
</evidence>
<evidence type="ECO:0000313" key="9">
    <source>
        <dbReference type="EMBL" id="KAK1530902.1"/>
    </source>
</evidence>
<keyword evidence="2 7" id="KW-0812">Transmembrane</keyword>
<reference evidence="9 10" key="1">
    <citation type="submission" date="2016-10" db="EMBL/GenBank/DDBJ databases">
        <title>The genome sequence of Colletotrichum fioriniae PJ7.</title>
        <authorList>
            <person name="Baroncelli R."/>
        </authorList>
    </citation>
    <scope>NUCLEOTIDE SEQUENCE [LARGE SCALE GENOMIC DNA]</scope>
    <source>
        <strain evidence="9 10">IMI 309622</strain>
    </source>
</reference>
<comment type="similarity">
    <text evidence="5">Belongs to the SAT4 family.</text>
</comment>
<keyword evidence="10" id="KW-1185">Reference proteome</keyword>
<organism evidence="9 10">
    <name type="scientific">Colletotrichum costaricense</name>
    <dbReference type="NCBI Taxonomy" id="1209916"/>
    <lineage>
        <taxon>Eukaryota</taxon>
        <taxon>Fungi</taxon>
        <taxon>Dikarya</taxon>
        <taxon>Ascomycota</taxon>
        <taxon>Pezizomycotina</taxon>
        <taxon>Sordariomycetes</taxon>
        <taxon>Hypocreomycetidae</taxon>
        <taxon>Glomerellales</taxon>
        <taxon>Glomerellaceae</taxon>
        <taxon>Colletotrichum</taxon>
        <taxon>Colletotrichum acutatum species complex</taxon>
    </lineage>
</organism>
<name>A0AAI9Z2S6_9PEZI</name>
<dbReference type="InterPro" id="IPR052337">
    <property type="entry name" value="SAT4-like"/>
</dbReference>
<accession>A0AAI9Z2S6</accession>
<evidence type="ECO:0000256" key="7">
    <source>
        <dbReference type="SAM" id="Phobius"/>
    </source>
</evidence>
<comment type="subcellular location">
    <subcellularLocation>
        <location evidence="1">Membrane</location>
        <topology evidence="1">Multi-pass membrane protein</topology>
    </subcellularLocation>
</comment>
<evidence type="ECO:0000259" key="8">
    <source>
        <dbReference type="Pfam" id="PF20684"/>
    </source>
</evidence>
<feature type="domain" description="Rhodopsin" evidence="8">
    <location>
        <begin position="24"/>
        <end position="289"/>
    </location>
</feature>
<dbReference type="InterPro" id="IPR049326">
    <property type="entry name" value="Rhodopsin_dom_fungi"/>
</dbReference>
<comment type="caution">
    <text evidence="9">The sequence shown here is derived from an EMBL/GenBank/DDBJ whole genome shotgun (WGS) entry which is preliminary data.</text>
</comment>
<feature type="transmembrane region" description="Helical" evidence="7">
    <location>
        <begin position="42"/>
        <end position="61"/>
    </location>
</feature>
<dbReference type="RefSeq" id="XP_060315950.1">
    <property type="nucleotide sequence ID" value="XM_060454178.1"/>
</dbReference>
<feature type="transmembrane region" description="Helical" evidence="7">
    <location>
        <begin position="149"/>
        <end position="176"/>
    </location>
</feature>
<dbReference type="Proteomes" id="UP001240678">
    <property type="component" value="Unassembled WGS sequence"/>
</dbReference>
<proteinExistence type="inferred from homology"/>
<dbReference type="AlphaFoldDB" id="A0AAI9Z2S6"/>
<dbReference type="EMBL" id="MOOE01000005">
    <property type="protein sequence ID" value="KAK1530902.1"/>
    <property type="molecule type" value="Genomic_DNA"/>
</dbReference>
<dbReference type="Pfam" id="PF20684">
    <property type="entry name" value="Fung_rhodopsin"/>
    <property type="match status" value="1"/>
</dbReference>
<feature type="transmembrane region" description="Helical" evidence="7">
    <location>
        <begin position="7"/>
        <end position="26"/>
    </location>
</feature>
<keyword evidence="3 7" id="KW-1133">Transmembrane helix</keyword>
<feature type="transmembrane region" description="Helical" evidence="7">
    <location>
        <begin position="115"/>
        <end position="137"/>
    </location>
</feature>
<sequence length="421" mass="47484">MEINPTLLEIWTLYAVATLMIAARVFCRTKQVGVSGFRPDDYIIFFTWVYPILLSLGWIRFRLTPWQSLYTSVCVMATLFALIAQGKHTSLLTPEQRATLPESEFYQWEYGSKNFVAGMIIYATVVWSLKFNMLFFYRRLVAGQWVDKFIFPVMGLVGATAVAMGLIIALTCLPLSLMWQIRPDPGENCVPQNKIYFYSIFVMNVTTDLCIIAIPIPVISLVRASIWRRIGVYFLFSLGVFIMVAATIRVVLIFHPTGGFGPGAMWSIREDFIAIFVGQAPMVVPLFKRRVWAQFYHKYKFTPKSSQVSDGIELSDGISSNHNDKKKPKDPYSLTQLGFTHVTNATLGTRNEATSVANNSSESSAVAVEEVYMLGPIRDFGPDLGAIEFVSREDRHSLEITAVSDLPRAETIKLVSKREEL</sequence>
<protein>
    <recommendedName>
        <fullName evidence="8">Rhodopsin domain-containing protein</fullName>
    </recommendedName>
</protein>
<feature type="transmembrane region" description="Helical" evidence="7">
    <location>
        <begin position="68"/>
        <end position="86"/>
    </location>
</feature>
<evidence type="ECO:0000256" key="4">
    <source>
        <dbReference type="ARBA" id="ARBA00023136"/>
    </source>
</evidence>
<dbReference type="PANTHER" id="PTHR33048:SF2">
    <property type="entry name" value="SRPK"/>
    <property type="match status" value="1"/>
</dbReference>
<feature type="transmembrane region" description="Helical" evidence="7">
    <location>
        <begin position="272"/>
        <end position="288"/>
    </location>
</feature>
<evidence type="ECO:0000256" key="6">
    <source>
        <dbReference type="SAM" id="MobiDB-lite"/>
    </source>
</evidence>
<feature type="transmembrane region" description="Helical" evidence="7">
    <location>
        <begin position="230"/>
        <end position="252"/>
    </location>
</feature>
<dbReference type="PANTHER" id="PTHR33048">
    <property type="entry name" value="PTH11-LIKE INTEGRAL MEMBRANE PROTEIN (AFU_ORTHOLOGUE AFUA_5G11245)"/>
    <property type="match status" value="1"/>
</dbReference>
<gene>
    <name evidence="9" type="ORF">CCOS01_06005</name>
</gene>
<keyword evidence="4 7" id="KW-0472">Membrane</keyword>
<feature type="region of interest" description="Disordered" evidence="6">
    <location>
        <begin position="307"/>
        <end position="331"/>
    </location>
</feature>
<evidence type="ECO:0000256" key="3">
    <source>
        <dbReference type="ARBA" id="ARBA00022989"/>
    </source>
</evidence>
<dbReference type="GeneID" id="85337725"/>